<dbReference type="Pfam" id="PF02645">
    <property type="entry name" value="DegV"/>
    <property type="match status" value="1"/>
</dbReference>
<dbReference type="GO" id="GO:0008289">
    <property type="term" value="F:lipid binding"/>
    <property type="evidence" value="ECO:0007669"/>
    <property type="project" value="UniProtKB-KW"/>
</dbReference>
<dbReference type="RefSeq" id="WP_201427639.1">
    <property type="nucleotide sequence ID" value="NZ_JAEQMG010000086.1"/>
</dbReference>
<dbReference type="SUPFAM" id="SSF82549">
    <property type="entry name" value="DAK1/DegV-like"/>
    <property type="match status" value="1"/>
</dbReference>
<comment type="function">
    <text evidence="1">May bind long-chain fatty acids, such as palmitate, and may play a role in lipid transport or fatty acid metabolism.</text>
</comment>
<comment type="caution">
    <text evidence="3">The sequence shown here is derived from an EMBL/GenBank/DDBJ whole genome shotgun (WGS) entry which is preliminary data.</text>
</comment>
<name>A0A934WRX5_9FIRM</name>
<evidence type="ECO:0000256" key="1">
    <source>
        <dbReference type="ARBA" id="ARBA00003238"/>
    </source>
</evidence>
<reference evidence="3" key="1">
    <citation type="submission" date="2021-01" db="EMBL/GenBank/DDBJ databases">
        <title>Genome public.</title>
        <authorList>
            <person name="Liu C."/>
            <person name="Sun Q."/>
        </authorList>
    </citation>
    <scope>NUCLEOTIDE SEQUENCE</scope>
    <source>
        <strain evidence="3">M6</strain>
    </source>
</reference>
<evidence type="ECO:0000313" key="3">
    <source>
        <dbReference type="EMBL" id="MBK6088807.1"/>
    </source>
</evidence>
<dbReference type="PANTHER" id="PTHR33434:SF3">
    <property type="entry name" value="DEGV DOMAIN-CONTAINING PROTEIN YITS"/>
    <property type="match status" value="1"/>
</dbReference>
<dbReference type="InterPro" id="IPR050270">
    <property type="entry name" value="DegV_domain_contain"/>
</dbReference>
<dbReference type="AlphaFoldDB" id="A0A934WRX5"/>
<organism evidence="3 4">
    <name type="scientific">Ruminococcus difficilis</name>
    <dbReference type="NCBI Taxonomy" id="2763069"/>
    <lineage>
        <taxon>Bacteria</taxon>
        <taxon>Bacillati</taxon>
        <taxon>Bacillota</taxon>
        <taxon>Clostridia</taxon>
        <taxon>Eubacteriales</taxon>
        <taxon>Oscillospiraceae</taxon>
        <taxon>Ruminococcus</taxon>
    </lineage>
</organism>
<gene>
    <name evidence="3" type="ORF">JKK62_09135</name>
</gene>
<dbReference type="Gene3D" id="3.30.1180.10">
    <property type="match status" value="1"/>
</dbReference>
<accession>A0A934WRX5</accession>
<sequence length="294" mass="33086">MRPVKIITDSCADLGRDLREEYDIDYARMLTIYDGKEQWASLDFEYYTPKELYDLMRDGNRVTTAQVPEKEFERIFGKYLKEGFDIIYIGCSLKQSSSVNLGRVIAQRMMKDNPGSTIYCIDSLNACMGEGMLAIRAAEYRDMGMNSQQIYDKILADRNTVNEYCTVHSLDALKRAGRVKASSAFFGNLLGVKPIIIADANGEQTPIKKVKGRGNSLNEIVRLLKESIINSENQRIYIAHADCAEEAEEVKKMIEEQIPCKEIYVDYIGPIIGASIGPDAIAVFAFGKEVTYTT</sequence>
<proteinExistence type="predicted"/>
<dbReference type="PROSITE" id="PS51482">
    <property type="entry name" value="DEGV"/>
    <property type="match status" value="1"/>
</dbReference>
<dbReference type="InterPro" id="IPR003797">
    <property type="entry name" value="DegV"/>
</dbReference>
<protein>
    <submittedName>
        <fullName evidence="3">DegV family protein</fullName>
    </submittedName>
</protein>
<keyword evidence="2" id="KW-0446">Lipid-binding</keyword>
<evidence type="ECO:0000256" key="2">
    <source>
        <dbReference type="ARBA" id="ARBA00023121"/>
    </source>
</evidence>
<dbReference type="Gene3D" id="3.40.50.10440">
    <property type="entry name" value="Dihydroxyacetone kinase, domain 1"/>
    <property type="match status" value="1"/>
</dbReference>
<evidence type="ECO:0000313" key="4">
    <source>
        <dbReference type="Proteomes" id="UP000633365"/>
    </source>
</evidence>
<dbReference type="Gene3D" id="2.20.28.50">
    <property type="entry name" value="degv family protein"/>
    <property type="match status" value="1"/>
</dbReference>
<dbReference type="NCBIfam" id="TIGR00762">
    <property type="entry name" value="DegV"/>
    <property type="match status" value="1"/>
</dbReference>
<keyword evidence="4" id="KW-1185">Reference proteome</keyword>
<dbReference type="InterPro" id="IPR043168">
    <property type="entry name" value="DegV_C"/>
</dbReference>
<dbReference type="EMBL" id="JAEQMG010000086">
    <property type="protein sequence ID" value="MBK6088807.1"/>
    <property type="molecule type" value="Genomic_DNA"/>
</dbReference>
<dbReference type="Proteomes" id="UP000633365">
    <property type="component" value="Unassembled WGS sequence"/>
</dbReference>
<dbReference type="PANTHER" id="PTHR33434">
    <property type="entry name" value="DEGV DOMAIN-CONTAINING PROTEIN DR_1986-RELATED"/>
    <property type="match status" value="1"/>
</dbReference>